<feature type="compositionally biased region" description="Basic and acidic residues" evidence="1">
    <location>
        <begin position="7"/>
        <end position="27"/>
    </location>
</feature>
<evidence type="ECO:0000256" key="1">
    <source>
        <dbReference type="SAM" id="MobiDB-lite"/>
    </source>
</evidence>
<accession>A0A225D6V5</accession>
<sequence length="43" mass="5051">MNPNRTRGVEKEDGTHEGSGRMRERPARPVRRPSRRERGPPKR</sequence>
<organism evidence="2 3">
    <name type="scientific">Fimbriiglobus ruber</name>
    <dbReference type="NCBI Taxonomy" id="1908690"/>
    <lineage>
        <taxon>Bacteria</taxon>
        <taxon>Pseudomonadati</taxon>
        <taxon>Planctomycetota</taxon>
        <taxon>Planctomycetia</taxon>
        <taxon>Gemmatales</taxon>
        <taxon>Gemmataceae</taxon>
        <taxon>Fimbriiglobus</taxon>
    </lineage>
</organism>
<dbReference type="AlphaFoldDB" id="A0A225D6V5"/>
<feature type="region of interest" description="Disordered" evidence="1">
    <location>
        <begin position="1"/>
        <end position="43"/>
    </location>
</feature>
<dbReference type="EMBL" id="NIDE01000017">
    <property type="protein sequence ID" value="OWK36713.1"/>
    <property type="molecule type" value="Genomic_DNA"/>
</dbReference>
<gene>
    <name evidence="2" type="ORF">FRUB_09276</name>
</gene>
<proteinExistence type="predicted"/>
<evidence type="ECO:0000313" key="2">
    <source>
        <dbReference type="EMBL" id="OWK36713.1"/>
    </source>
</evidence>
<reference evidence="3" key="1">
    <citation type="submission" date="2017-06" db="EMBL/GenBank/DDBJ databases">
        <title>Genome analysis of Fimbriiglobus ruber SP5, the first member of the order Planctomycetales with confirmed chitinolytic capability.</title>
        <authorList>
            <person name="Ravin N.V."/>
            <person name="Rakitin A.L."/>
            <person name="Ivanova A.A."/>
            <person name="Beletsky A.V."/>
            <person name="Kulichevskaya I.S."/>
            <person name="Mardanov A.V."/>
            <person name="Dedysh S.N."/>
        </authorList>
    </citation>
    <scope>NUCLEOTIDE SEQUENCE [LARGE SCALE GENOMIC DNA]</scope>
    <source>
        <strain evidence="3">SP5</strain>
    </source>
</reference>
<comment type="caution">
    <text evidence="2">The sequence shown here is derived from an EMBL/GenBank/DDBJ whole genome shotgun (WGS) entry which is preliminary data.</text>
</comment>
<name>A0A225D6V5_9BACT</name>
<evidence type="ECO:0000313" key="3">
    <source>
        <dbReference type="Proteomes" id="UP000214646"/>
    </source>
</evidence>
<dbReference type="Proteomes" id="UP000214646">
    <property type="component" value="Unassembled WGS sequence"/>
</dbReference>
<keyword evidence="3" id="KW-1185">Reference proteome</keyword>
<protein>
    <submittedName>
        <fullName evidence="2">Uncharacterized protein</fullName>
    </submittedName>
</protein>